<dbReference type="AlphaFoldDB" id="A0A4Q7V5Z7"/>
<dbReference type="SUPFAM" id="SSF52172">
    <property type="entry name" value="CheY-like"/>
    <property type="match status" value="1"/>
</dbReference>
<comment type="caution">
    <text evidence="6">The sequence shown here is derived from an EMBL/GenBank/DDBJ whole genome shotgun (WGS) entry which is preliminary data.</text>
</comment>
<keyword evidence="3" id="KW-0805">Transcription regulation</keyword>
<evidence type="ECO:0000256" key="1">
    <source>
        <dbReference type="ARBA" id="ARBA00022679"/>
    </source>
</evidence>
<keyword evidence="1" id="KW-0808">Transferase</keyword>
<dbReference type="GO" id="GO:0003723">
    <property type="term" value="F:RNA binding"/>
    <property type="evidence" value="ECO:0007669"/>
    <property type="project" value="InterPro"/>
</dbReference>
<dbReference type="PROSITE" id="PS50921">
    <property type="entry name" value="ANTAR"/>
    <property type="match status" value="1"/>
</dbReference>
<dbReference type="Pfam" id="PF13185">
    <property type="entry name" value="GAF_2"/>
    <property type="match status" value="1"/>
</dbReference>
<dbReference type="InterPro" id="IPR005561">
    <property type="entry name" value="ANTAR"/>
</dbReference>
<dbReference type="InterPro" id="IPR003018">
    <property type="entry name" value="GAF"/>
</dbReference>
<gene>
    <name evidence="6" type="ORF">EV383_5975</name>
</gene>
<dbReference type="Pfam" id="PF03861">
    <property type="entry name" value="ANTAR"/>
    <property type="match status" value="1"/>
</dbReference>
<dbReference type="PIRSF" id="PIRSF036625">
    <property type="entry name" value="GAF_ANTAR"/>
    <property type="match status" value="1"/>
</dbReference>
<protein>
    <submittedName>
        <fullName evidence="6">GAF domain-containing protein</fullName>
    </submittedName>
</protein>
<dbReference type="InterPro" id="IPR011006">
    <property type="entry name" value="CheY-like_superfamily"/>
</dbReference>
<proteinExistence type="predicted"/>
<dbReference type="InterPro" id="IPR036388">
    <property type="entry name" value="WH-like_DNA-bd_sf"/>
</dbReference>
<name>A0A4Q7V5Z7_PSEST</name>
<dbReference type="OrthoDB" id="4629915at2"/>
<dbReference type="InterPro" id="IPR029016">
    <property type="entry name" value="GAF-like_dom_sf"/>
</dbReference>
<dbReference type="SUPFAM" id="SSF55781">
    <property type="entry name" value="GAF domain-like"/>
    <property type="match status" value="1"/>
</dbReference>
<keyword evidence="4" id="KW-0804">Transcription</keyword>
<feature type="domain" description="ANTAR" evidence="5">
    <location>
        <begin position="170"/>
        <end position="231"/>
    </location>
</feature>
<evidence type="ECO:0000256" key="4">
    <source>
        <dbReference type="ARBA" id="ARBA00023163"/>
    </source>
</evidence>
<evidence type="ECO:0000256" key="3">
    <source>
        <dbReference type="ARBA" id="ARBA00023015"/>
    </source>
</evidence>
<evidence type="ECO:0000313" key="6">
    <source>
        <dbReference type="EMBL" id="RZT89021.1"/>
    </source>
</evidence>
<evidence type="ECO:0000313" key="7">
    <source>
        <dbReference type="Proteomes" id="UP000291591"/>
    </source>
</evidence>
<dbReference type="Proteomes" id="UP000291591">
    <property type="component" value="Unassembled WGS sequence"/>
</dbReference>
<sequence>MRPDKSDELVIALRNAGRDLVARRSISDLEQTLAEIVTSAVDTVPGADAGGISMTENGHVTSRVPTDEGVNKLDQLQSELHEGPCITAVEDPPDDGVVLARDLAEPPDSDRWPRFALRAADTGYRALMSTQLTTDGPLRAALNLYSRTPGAFDDAARTVAGLFGVQAALLLYGATNSSQLSQALATRDVIGQAKGILMERFGIDDERAFQMLVRSSQDTNLKLVDVARWLTTSEKGRPRA</sequence>
<dbReference type="EMBL" id="SHKL01000001">
    <property type="protein sequence ID" value="RZT89021.1"/>
    <property type="molecule type" value="Genomic_DNA"/>
</dbReference>
<dbReference type="RefSeq" id="WP_130293272.1">
    <property type="nucleotide sequence ID" value="NZ_SHKL01000001.1"/>
</dbReference>
<reference evidence="6 7" key="1">
    <citation type="submission" date="2019-02" db="EMBL/GenBank/DDBJ databases">
        <title>Sequencing the genomes of 1000 actinobacteria strains.</title>
        <authorList>
            <person name="Klenk H.-P."/>
        </authorList>
    </citation>
    <scope>NUCLEOTIDE SEQUENCE [LARGE SCALE GENOMIC DNA]</scope>
    <source>
        <strain evidence="6 7">DSM 45779</strain>
    </source>
</reference>
<organism evidence="6 7">
    <name type="scientific">Pseudonocardia sediminis</name>
    <dbReference type="NCBI Taxonomy" id="1397368"/>
    <lineage>
        <taxon>Bacteria</taxon>
        <taxon>Bacillati</taxon>
        <taxon>Actinomycetota</taxon>
        <taxon>Actinomycetes</taxon>
        <taxon>Pseudonocardiales</taxon>
        <taxon>Pseudonocardiaceae</taxon>
        <taxon>Pseudonocardia</taxon>
    </lineage>
</organism>
<dbReference type="GO" id="GO:0016301">
    <property type="term" value="F:kinase activity"/>
    <property type="evidence" value="ECO:0007669"/>
    <property type="project" value="UniProtKB-KW"/>
</dbReference>
<evidence type="ECO:0000256" key="2">
    <source>
        <dbReference type="ARBA" id="ARBA00022777"/>
    </source>
</evidence>
<evidence type="ECO:0000259" key="5">
    <source>
        <dbReference type="PROSITE" id="PS50921"/>
    </source>
</evidence>
<dbReference type="InterPro" id="IPR012074">
    <property type="entry name" value="GAF_ANTAR"/>
</dbReference>
<keyword evidence="2" id="KW-0418">Kinase</keyword>
<dbReference type="SMART" id="SM01012">
    <property type="entry name" value="ANTAR"/>
    <property type="match status" value="1"/>
</dbReference>
<keyword evidence="7" id="KW-1185">Reference proteome</keyword>
<accession>A0A4Q7V5Z7</accession>
<dbReference type="Gene3D" id="3.30.450.40">
    <property type="match status" value="1"/>
</dbReference>
<dbReference type="Gene3D" id="1.10.10.10">
    <property type="entry name" value="Winged helix-like DNA-binding domain superfamily/Winged helix DNA-binding domain"/>
    <property type="match status" value="1"/>
</dbReference>